<organism evidence="2 3">
    <name type="scientific">Heterocephalus glaber</name>
    <name type="common">Naked mole rat</name>
    <dbReference type="NCBI Taxonomy" id="10181"/>
    <lineage>
        <taxon>Eukaryota</taxon>
        <taxon>Metazoa</taxon>
        <taxon>Chordata</taxon>
        <taxon>Craniata</taxon>
        <taxon>Vertebrata</taxon>
        <taxon>Euteleostomi</taxon>
        <taxon>Mammalia</taxon>
        <taxon>Eutheria</taxon>
        <taxon>Euarchontoglires</taxon>
        <taxon>Glires</taxon>
        <taxon>Rodentia</taxon>
        <taxon>Hystricomorpha</taxon>
        <taxon>Bathyergidae</taxon>
        <taxon>Heterocephalus</taxon>
    </lineage>
</organism>
<keyword evidence="2" id="KW-1185">Reference proteome</keyword>
<dbReference type="Proteomes" id="UP000694906">
    <property type="component" value="Unplaced"/>
</dbReference>
<proteinExistence type="predicted"/>
<dbReference type="RefSeq" id="XP_021117319.1">
    <property type="nucleotide sequence ID" value="XM_021261660.1"/>
</dbReference>
<evidence type="ECO:0000313" key="3">
    <source>
        <dbReference type="RefSeq" id="XP_021117319.1"/>
    </source>
</evidence>
<evidence type="ECO:0000256" key="1">
    <source>
        <dbReference type="SAM" id="MobiDB-lite"/>
    </source>
</evidence>
<dbReference type="GeneID" id="110350136"/>
<gene>
    <name evidence="3" type="primary">LOC110350136</name>
</gene>
<name>A0AAX6T971_HETGA</name>
<reference evidence="3" key="1">
    <citation type="submission" date="2025-08" db="UniProtKB">
        <authorList>
            <consortium name="RefSeq"/>
        </authorList>
    </citation>
    <scope>IDENTIFICATION</scope>
</reference>
<evidence type="ECO:0000313" key="2">
    <source>
        <dbReference type="Proteomes" id="UP000694906"/>
    </source>
</evidence>
<feature type="region of interest" description="Disordered" evidence="1">
    <location>
        <begin position="123"/>
        <end position="177"/>
    </location>
</feature>
<feature type="region of interest" description="Disordered" evidence="1">
    <location>
        <begin position="1"/>
        <end position="22"/>
    </location>
</feature>
<sequence>MHSNARNQENQDPGASEPGLWSAHPTFPGAPVCRGCTRGIAVHTDGVAGSDPLEESRAGALLASPPHSPPGGAGHLACCGRLRVSPLLSSCPQQLLIALASSVGVNILLASTLHWAAGLAGKTPDASGLMSGTGSPGLAGGGRGMPCTPPPSRDGSQTQESPDHSFPAPGQGGPWGGALGLSLPLWAPSHLAAEGHRAKD</sequence>
<dbReference type="AlphaFoldDB" id="A0AAX6T971"/>
<accession>A0AAX6T971</accession>
<feature type="compositionally biased region" description="Gly residues" evidence="1">
    <location>
        <begin position="134"/>
        <end position="144"/>
    </location>
</feature>
<feature type="compositionally biased region" description="Polar residues" evidence="1">
    <location>
        <begin position="1"/>
        <end position="13"/>
    </location>
</feature>
<protein>
    <submittedName>
        <fullName evidence="3">Uncharacterized protein LOC110350136</fullName>
    </submittedName>
</protein>